<evidence type="ECO:0000313" key="4">
    <source>
        <dbReference type="Proteomes" id="UP000256690"/>
    </source>
</evidence>
<dbReference type="InterPro" id="IPR000073">
    <property type="entry name" value="AB_hydrolase_1"/>
</dbReference>
<evidence type="ECO:0000256" key="1">
    <source>
        <dbReference type="SAM" id="SignalP"/>
    </source>
</evidence>
<protein>
    <recommendedName>
        <fullName evidence="2">AB hydrolase-1 domain-containing protein</fullName>
    </recommendedName>
</protein>
<feature type="chain" id="PRO_5017684161" description="AB hydrolase-1 domain-containing protein" evidence="1">
    <location>
        <begin position="26"/>
        <end position="312"/>
    </location>
</feature>
<dbReference type="SUPFAM" id="SSF53474">
    <property type="entry name" value="alpha/beta-Hydrolases"/>
    <property type="match status" value="1"/>
</dbReference>
<sequence length="312" mass="33853">MLGLLIHTSILFLLTLSAMTTNTSSTNLPPWLTLPATPSLPTPNSSAHAPINNISLWHALYGPPLTENTIPIILLHGGKISSRWYGHLIPSLSTTFPVIAIDTRAHGRSSDDPSVDLSYALFAQDTIALMDYLGIRQARFVGWSDGANTALQITMDHPERVDRVFVYGANYSPDNVNLPGLQGISFGADLVDRERSQYEELKRDVGLQAGGQADWEGFVARVEAMQAGEPRWTGEDFGRIPVLYEVGDGDAPVVLVAAGDHEEAILPHVPGRIHGMIANSQLAILPGMSHFGPLQDPEMFAAVVTAFMSRPR</sequence>
<evidence type="ECO:0000313" key="3">
    <source>
        <dbReference type="EMBL" id="RDW70872.1"/>
    </source>
</evidence>
<keyword evidence="4" id="KW-1185">Reference proteome</keyword>
<feature type="signal peptide" evidence="1">
    <location>
        <begin position="1"/>
        <end position="25"/>
    </location>
</feature>
<organism evidence="3 4">
    <name type="scientific">Aspergillus mulundensis</name>
    <dbReference type="NCBI Taxonomy" id="1810919"/>
    <lineage>
        <taxon>Eukaryota</taxon>
        <taxon>Fungi</taxon>
        <taxon>Dikarya</taxon>
        <taxon>Ascomycota</taxon>
        <taxon>Pezizomycotina</taxon>
        <taxon>Eurotiomycetes</taxon>
        <taxon>Eurotiomycetidae</taxon>
        <taxon>Eurotiales</taxon>
        <taxon>Aspergillaceae</taxon>
        <taxon>Aspergillus</taxon>
        <taxon>Aspergillus subgen. Nidulantes</taxon>
    </lineage>
</organism>
<dbReference type="Gene3D" id="3.40.50.1820">
    <property type="entry name" value="alpha/beta hydrolase"/>
    <property type="match status" value="1"/>
</dbReference>
<dbReference type="PANTHER" id="PTHR43798">
    <property type="entry name" value="MONOACYLGLYCEROL LIPASE"/>
    <property type="match status" value="1"/>
</dbReference>
<dbReference type="GeneID" id="38118753"/>
<dbReference type="STRING" id="1810919.A0A3D8R9Z1"/>
<reference evidence="3 4" key="1">
    <citation type="journal article" date="2018" name="IMA Fungus">
        <title>IMA Genome-F 9: Draft genome sequence of Annulohypoxylon stygium, Aspergillus mulundensis, Berkeleyomyces basicola (syn. Thielaviopsis basicola), Ceratocystis smalleyi, two Cercospora beticola strains, Coleophoma cylindrospora, Fusarium fracticaudum, Phialophora cf. hyalina, and Morchella septimelata.</title>
        <authorList>
            <person name="Wingfield B.D."/>
            <person name="Bills G.F."/>
            <person name="Dong Y."/>
            <person name="Huang W."/>
            <person name="Nel W.J."/>
            <person name="Swalarsk-Parry B.S."/>
            <person name="Vaghefi N."/>
            <person name="Wilken P.M."/>
            <person name="An Z."/>
            <person name="de Beer Z.W."/>
            <person name="De Vos L."/>
            <person name="Chen L."/>
            <person name="Duong T.A."/>
            <person name="Gao Y."/>
            <person name="Hammerbacher A."/>
            <person name="Kikkert J.R."/>
            <person name="Li Y."/>
            <person name="Li H."/>
            <person name="Li K."/>
            <person name="Li Q."/>
            <person name="Liu X."/>
            <person name="Ma X."/>
            <person name="Naidoo K."/>
            <person name="Pethybridge S.J."/>
            <person name="Sun J."/>
            <person name="Steenkamp E.T."/>
            <person name="van der Nest M.A."/>
            <person name="van Wyk S."/>
            <person name="Wingfield M.J."/>
            <person name="Xiong C."/>
            <person name="Yue Q."/>
            <person name="Zhang X."/>
        </authorList>
    </citation>
    <scope>NUCLEOTIDE SEQUENCE [LARGE SCALE GENOMIC DNA]</scope>
    <source>
        <strain evidence="3 4">DSM 5745</strain>
    </source>
</reference>
<dbReference type="OrthoDB" id="190201at2759"/>
<dbReference type="InterPro" id="IPR029058">
    <property type="entry name" value="AB_hydrolase_fold"/>
</dbReference>
<dbReference type="RefSeq" id="XP_026601403.1">
    <property type="nucleotide sequence ID" value="XM_026750399.1"/>
</dbReference>
<accession>A0A3D8R9Z1</accession>
<dbReference type="Pfam" id="PF00561">
    <property type="entry name" value="Abhydrolase_1"/>
    <property type="match status" value="1"/>
</dbReference>
<keyword evidence="1" id="KW-0732">Signal</keyword>
<comment type="caution">
    <text evidence="3">The sequence shown here is derived from an EMBL/GenBank/DDBJ whole genome shotgun (WGS) entry which is preliminary data.</text>
</comment>
<dbReference type="Proteomes" id="UP000256690">
    <property type="component" value="Unassembled WGS sequence"/>
</dbReference>
<dbReference type="EMBL" id="PVWQ01000010">
    <property type="protein sequence ID" value="RDW70872.1"/>
    <property type="molecule type" value="Genomic_DNA"/>
</dbReference>
<evidence type="ECO:0000259" key="2">
    <source>
        <dbReference type="Pfam" id="PF00561"/>
    </source>
</evidence>
<proteinExistence type="predicted"/>
<name>A0A3D8R9Z1_9EURO</name>
<gene>
    <name evidence="3" type="ORF">DSM5745_08383</name>
</gene>
<feature type="domain" description="AB hydrolase-1" evidence="2">
    <location>
        <begin position="71"/>
        <end position="184"/>
    </location>
</feature>
<dbReference type="AlphaFoldDB" id="A0A3D8R9Z1"/>
<dbReference type="InterPro" id="IPR050266">
    <property type="entry name" value="AB_hydrolase_sf"/>
</dbReference>